<name>A0A9Q4L2W6_9EURY</name>
<proteinExistence type="predicted"/>
<dbReference type="Proteomes" id="UP001154061">
    <property type="component" value="Unassembled WGS sequence"/>
</dbReference>
<dbReference type="SUPFAM" id="SSF51905">
    <property type="entry name" value="FAD/NAD(P)-binding domain"/>
    <property type="match status" value="1"/>
</dbReference>
<reference evidence="2" key="1">
    <citation type="submission" date="2022-06" db="EMBL/GenBank/DDBJ databases">
        <title>Natrinema sp. a new haloarchaeum isolate from saline soil.</title>
        <authorList>
            <person name="Strakova D."/>
            <person name="Galisteo C."/>
            <person name="Sanchez-Porro C."/>
            <person name="Ventosa A."/>
        </authorList>
    </citation>
    <scope>NUCLEOTIDE SEQUENCE</scope>
    <source>
        <strain evidence="2">S1CR25-10</strain>
    </source>
</reference>
<dbReference type="InterPro" id="IPR036188">
    <property type="entry name" value="FAD/NAD-bd_sf"/>
</dbReference>
<gene>
    <name evidence="2" type="ORF">NDI89_05045</name>
</gene>
<organism evidence="2 3">
    <name type="scientific">Natrinema salsiterrestre</name>
    <dbReference type="NCBI Taxonomy" id="2950540"/>
    <lineage>
        <taxon>Archaea</taxon>
        <taxon>Methanobacteriati</taxon>
        <taxon>Methanobacteriota</taxon>
        <taxon>Stenosarchaea group</taxon>
        <taxon>Halobacteria</taxon>
        <taxon>Halobacteriales</taxon>
        <taxon>Natrialbaceae</taxon>
        <taxon>Natrinema</taxon>
    </lineage>
</organism>
<dbReference type="Pfam" id="PF01593">
    <property type="entry name" value="Amino_oxidase"/>
    <property type="match status" value="1"/>
</dbReference>
<dbReference type="PRINTS" id="PR00420">
    <property type="entry name" value="RNGMNOXGNASE"/>
</dbReference>
<evidence type="ECO:0000259" key="1">
    <source>
        <dbReference type="Pfam" id="PF01593"/>
    </source>
</evidence>
<dbReference type="InterPro" id="IPR002937">
    <property type="entry name" value="Amino_oxidase"/>
</dbReference>
<dbReference type="EMBL" id="JAMQOT010000001">
    <property type="protein sequence ID" value="MDF9744950.1"/>
    <property type="molecule type" value="Genomic_DNA"/>
</dbReference>
<dbReference type="AlphaFoldDB" id="A0A9Q4L2W6"/>
<sequence>MTDHSFDVAVIGGGVAGMSTAARVQARGLSTVVLERHDRIGGCAGYYRQDGFTFDVGATTLVDFSPGGIGGQLLDEVGFEPPAIELQDAYDAWLPDRTVRLYRNQEKWDAERRAKLGDDDCHLAFYAFVDELSETLWRITRSGVKLPIQSLGDLIRNARAVGVAGLPLVRYLRWTVADALEKYGVYDDAPLRNLIAMLVEDTVHSTIEDAPLLNSILGITIRRTGLGRATGGMYGFWTSFAEQYVDIGGTIATGQTVTDVTGARGNFSLGTATDQFSAEQVVSAVPITLTREIAPTIVGDRLDEHIAMVRAHEGGAIVVFLGVPAAAVDGREVTHHQILTDYDEPLGNGNNMFVSVSDPDDRTSAPAGYRAVMLSTHCDVDPWQNLEPATYERKKEAAGRQLISRARTVYPDLATDPAVYEIGTPVTYEGFASRPRGAVGGYKQTLENTNQRAVPQDIGIDGFYLAGDTTWPGLGTVACVLGSEIAAEHVLNGR</sequence>
<feature type="domain" description="Amine oxidase" evidence="1">
    <location>
        <begin position="221"/>
        <end position="491"/>
    </location>
</feature>
<dbReference type="Gene3D" id="3.50.50.60">
    <property type="entry name" value="FAD/NAD(P)-binding domain"/>
    <property type="match status" value="1"/>
</dbReference>
<evidence type="ECO:0000313" key="2">
    <source>
        <dbReference type="EMBL" id="MDF9744950.1"/>
    </source>
</evidence>
<protein>
    <submittedName>
        <fullName evidence="2">NAD(P)/FAD-dependent oxidoreductase</fullName>
    </submittedName>
</protein>
<dbReference type="PANTHER" id="PTHR46313:SF3">
    <property type="entry name" value="PROLYCOPENE ISOMERASE, CHLOROPLASTIC"/>
    <property type="match status" value="1"/>
</dbReference>
<dbReference type="InterPro" id="IPR045892">
    <property type="entry name" value="CrtISO-like"/>
</dbReference>
<dbReference type="Pfam" id="PF13450">
    <property type="entry name" value="NAD_binding_8"/>
    <property type="match status" value="1"/>
</dbReference>
<accession>A0A9Q4L2W6</accession>
<dbReference type="RefSeq" id="WP_277520415.1">
    <property type="nucleotide sequence ID" value="NZ_JAMQOT010000001.1"/>
</dbReference>
<dbReference type="GO" id="GO:0016116">
    <property type="term" value="P:carotenoid metabolic process"/>
    <property type="evidence" value="ECO:0007669"/>
    <property type="project" value="InterPro"/>
</dbReference>
<evidence type="ECO:0000313" key="3">
    <source>
        <dbReference type="Proteomes" id="UP001154061"/>
    </source>
</evidence>
<dbReference type="GO" id="GO:0016491">
    <property type="term" value="F:oxidoreductase activity"/>
    <property type="evidence" value="ECO:0007669"/>
    <property type="project" value="InterPro"/>
</dbReference>
<dbReference type="PANTHER" id="PTHR46313">
    <property type="match status" value="1"/>
</dbReference>
<comment type="caution">
    <text evidence="2">The sequence shown here is derived from an EMBL/GenBank/DDBJ whole genome shotgun (WGS) entry which is preliminary data.</text>
</comment>
<keyword evidence="3" id="KW-1185">Reference proteome</keyword>